<keyword evidence="3 11" id="KW-0004">4Fe-4S</keyword>
<comment type="similarity">
    <text evidence="2 11">Belongs to the WhiB family.</text>
</comment>
<evidence type="ECO:0000256" key="6">
    <source>
        <dbReference type="ARBA" id="ARBA00023014"/>
    </source>
</evidence>
<comment type="caution">
    <text evidence="14">The sequence shown here is derived from an EMBL/GenBank/DDBJ whole genome shotgun (WGS) entry which is preliminary data.</text>
</comment>
<feature type="domain" description="4Fe-4S Wbl-type" evidence="13">
    <location>
        <begin position="41"/>
        <end position="103"/>
    </location>
</feature>
<keyword evidence="6 11" id="KW-0411">Iron-sulfur</keyword>
<dbReference type="GO" id="GO:0005737">
    <property type="term" value="C:cytoplasm"/>
    <property type="evidence" value="ECO:0007669"/>
    <property type="project" value="UniProtKB-SubCell"/>
</dbReference>
<dbReference type="GO" id="GO:0045454">
    <property type="term" value="P:cell redox homeostasis"/>
    <property type="evidence" value="ECO:0007669"/>
    <property type="project" value="TreeGrafter"/>
</dbReference>
<comment type="PTM">
    <text evidence="11">Upon Fe-S cluster removal intramolecular disulfide bonds are formed.</text>
</comment>
<evidence type="ECO:0000256" key="2">
    <source>
        <dbReference type="ARBA" id="ARBA00006597"/>
    </source>
</evidence>
<dbReference type="GO" id="GO:0046872">
    <property type="term" value="F:metal ion binding"/>
    <property type="evidence" value="ECO:0007669"/>
    <property type="project" value="UniProtKB-KW"/>
</dbReference>
<keyword evidence="4 11" id="KW-0479">Metal-binding</keyword>
<evidence type="ECO:0000256" key="8">
    <source>
        <dbReference type="ARBA" id="ARBA00023125"/>
    </source>
</evidence>
<dbReference type="GO" id="GO:0035731">
    <property type="term" value="F:dinitrosyl-iron complex binding"/>
    <property type="evidence" value="ECO:0007669"/>
    <property type="project" value="UniProtKB-UniRule"/>
</dbReference>
<feature type="binding site" evidence="11">
    <location>
        <position position="42"/>
    </location>
    <ligand>
        <name>[4Fe-4S] cluster</name>
        <dbReference type="ChEBI" id="CHEBI:49883"/>
    </ligand>
</feature>
<protein>
    <recommendedName>
        <fullName evidence="11">Transcriptional regulator WhiB</fullName>
    </recommendedName>
</protein>
<dbReference type="GO" id="GO:0045892">
    <property type="term" value="P:negative regulation of DNA-templated transcription"/>
    <property type="evidence" value="ECO:0007669"/>
    <property type="project" value="TreeGrafter"/>
</dbReference>
<dbReference type="HAMAP" id="MF_01479">
    <property type="entry name" value="WhiB"/>
    <property type="match status" value="1"/>
</dbReference>
<dbReference type="GO" id="GO:0003677">
    <property type="term" value="F:DNA binding"/>
    <property type="evidence" value="ECO:0007669"/>
    <property type="project" value="UniProtKB-UniRule"/>
</dbReference>
<dbReference type="PANTHER" id="PTHR38839:SF6">
    <property type="entry name" value="TRANSCRIPTIONAL REGULATOR WHIB1"/>
    <property type="match status" value="1"/>
</dbReference>
<comment type="cofactor">
    <cofactor evidence="11">
        <name>[4Fe-4S] cluster</name>
        <dbReference type="ChEBI" id="CHEBI:49883"/>
    </cofactor>
    <text evidence="11">Binds 1 [4Fe-4S] cluster per subunit. Following nitrosylation of the [4Fe-4S] cluster binds 1 [4Fe-8(NO)] cluster per subunit.</text>
</comment>
<comment type="PTM">
    <text evidence="11">The Fe-S cluster can be nitrosylated by nitric oxide (NO).</text>
</comment>
<evidence type="ECO:0000259" key="13">
    <source>
        <dbReference type="PROSITE" id="PS51674"/>
    </source>
</evidence>
<feature type="compositionally biased region" description="Basic and acidic residues" evidence="12">
    <location>
        <begin position="8"/>
        <end position="20"/>
    </location>
</feature>
<keyword evidence="9 11" id="KW-1015">Disulfide bond</keyword>
<evidence type="ECO:0000256" key="4">
    <source>
        <dbReference type="ARBA" id="ARBA00022723"/>
    </source>
</evidence>
<reference evidence="14" key="2">
    <citation type="submission" date="2020-09" db="EMBL/GenBank/DDBJ databases">
        <authorList>
            <person name="Sun Q."/>
            <person name="Ohkuma M."/>
        </authorList>
    </citation>
    <scope>NUCLEOTIDE SEQUENCE</scope>
    <source>
        <strain evidence="14">JCM 4391</strain>
    </source>
</reference>
<dbReference type="RefSeq" id="WP_189554297.1">
    <property type="nucleotide sequence ID" value="NZ_BMTP01000020.1"/>
</dbReference>
<dbReference type="PANTHER" id="PTHR38839">
    <property type="entry name" value="TRANSCRIPTIONAL REGULATOR WHID-RELATED"/>
    <property type="match status" value="1"/>
</dbReference>
<keyword evidence="5 11" id="KW-0408">Iron</keyword>
<evidence type="ECO:0000256" key="11">
    <source>
        <dbReference type="HAMAP-Rule" id="MF_01479"/>
    </source>
</evidence>
<evidence type="ECO:0000256" key="12">
    <source>
        <dbReference type="SAM" id="MobiDB-lite"/>
    </source>
</evidence>
<feature type="binding site" evidence="11">
    <location>
        <position position="79"/>
    </location>
    <ligand>
        <name>[4Fe-4S] cluster</name>
        <dbReference type="ChEBI" id="CHEBI:49883"/>
    </ligand>
</feature>
<keyword evidence="15" id="KW-1185">Reference proteome</keyword>
<dbReference type="PROSITE" id="PS51674">
    <property type="entry name" value="4FE4S_WBL"/>
    <property type="match status" value="1"/>
</dbReference>
<reference evidence="14" key="1">
    <citation type="journal article" date="2014" name="Int. J. Syst. Evol. Microbiol.">
        <title>Complete genome sequence of Corynebacterium casei LMG S-19264T (=DSM 44701T), isolated from a smear-ripened cheese.</title>
        <authorList>
            <consortium name="US DOE Joint Genome Institute (JGI-PGF)"/>
            <person name="Walter F."/>
            <person name="Albersmeier A."/>
            <person name="Kalinowski J."/>
            <person name="Ruckert C."/>
        </authorList>
    </citation>
    <scope>NUCLEOTIDE SEQUENCE</scope>
    <source>
        <strain evidence="14">JCM 4391</strain>
    </source>
</reference>
<dbReference type="GO" id="GO:0051539">
    <property type="term" value="F:4 iron, 4 sulfur cluster binding"/>
    <property type="evidence" value="ECO:0007669"/>
    <property type="project" value="UniProtKB-UniRule"/>
</dbReference>
<evidence type="ECO:0000256" key="10">
    <source>
        <dbReference type="ARBA" id="ARBA00023163"/>
    </source>
</evidence>
<gene>
    <name evidence="11" type="primary">whiB</name>
    <name evidence="14" type="ORF">GCM10010274_58630</name>
</gene>
<dbReference type="AlphaFoldDB" id="A0A918I4R0"/>
<dbReference type="Proteomes" id="UP000636661">
    <property type="component" value="Unassembled WGS sequence"/>
</dbReference>
<keyword evidence="8 11" id="KW-0238">DNA-binding</keyword>
<dbReference type="Pfam" id="PF02467">
    <property type="entry name" value="Whib"/>
    <property type="match status" value="1"/>
</dbReference>
<dbReference type="EMBL" id="BMTP01000020">
    <property type="protein sequence ID" value="GGU62132.1"/>
    <property type="molecule type" value="Genomic_DNA"/>
</dbReference>
<accession>A0A918I4R0</accession>
<feature type="binding site" evidence="11">
    <location>
        <position position="73"/>
    </location>
    <ligand>
        <name>[4Fe-4S] cluster</name>
        <dbReference type="ChEBI" id="CHEBI:49883"/>
    </ligand>
</feature>
<feature type="region of interest" description="Disordered" evidence="12">
    <location>
        <begin position="1"/>
        <end position="20"/>
    </location>
</feature>
<evidence type="ECO:0000256" key="7">
    <source>
        <dbReference type="ARBA" id="ARBA00023015"/>
    </source>
</evidence>
<comment type="function">
    <text evidence="11">Acts as a transcriptional regulator. Probably redox-responsive. The apo- but not holo-form probably binds DNA.</text>
</comment>
<proteinExistence type="inferred from homology"/>
<organism evidence="14 15">
    <name type="scientific">Streptomyces lavendofoliae</name>
    <dbReference type="NCBI Taxonomy" id="67314"/>
    <lineage>
        <taxon>Bacteria</taxon>
        <taxon>Bacillati</taxon>
        <taxon>Actinomycetota</taxon>
        <taxon>Actinomycetes</taxon>
        <taxon>Kitasatosporales</taxon>
        <taxon>Streptomycetaceae</taxon>
        <taxon>Streptomyces</taxon>
    </lineage>
</organism>
<keyword evidence="10 11" id="KW-0804">Transcription</keyword>
<keyword evidence="7 11" id="KW-0805">Transcription regulation</keyword>
<dbReference type="InterPro" id="IPR003482">
    <property type="entry name" value="Whib"/>
</dbReference>
<sequence>MTLNAPSFEKRRTRPADTPENRILTAVRLEPESSDWRARSGCRGIDTDMFFPVGSGAEVQAQTRYAKKVCGQCPVLKKCRSWALDSGQEGGIFGGMTERERKRVLRARTGLKGTPISASLMEMAQALKVADEWGPQLRQWLADGVMLEQMAKRMAGEDLQTPRKDGIPRIRVVRLAFHVLGVELPTGYAGLSSPPRTTPALDKVRANWPLVTEMRKQGRGLRPIAAKLGVNPDVVRQALKDQAVEVAA</sequence>
<name>A0A918I4R0_9ACTN</name>
<evidence type="ECO:0000256" key="3">
    <source>
        <dbReference type="ARBA" id="ARBA00022485"/>
    </source>
</evidence>
<evidence type="ECO:0000256" key="5">
    <source>
        <dbReference type="ARBA" id="ARBA00023004"/>
    </source>
</evidence>
<evidence type="ECO:0000313" key="15">
    <source>
        <dbReference type="Proteomes" id="UP000636661"/>
    </source>
</evidence>
<evidence type="ECO:0000256" key="1">
    <source>
        <dbReference type="ARBA" id="ARBA00004496"/>
    </source>
</evidence>
<evidence type="ECO:0000256" key="9">
    <source>
        <dbReference type="ARBA" id="ARBA00023157"/>
    </source>
</evidence>
<dbReference type="GO" id="GO:0047134">
    <property type="term" value="F:protein-disulfide reductase [NAD(P)H] activity"/>
    <property type="evidence" value="ECO:0007669"/>
    <property type="project" value="TreeGrafter"/>
</dbReference>
<dbReference type="InterPro" id="IPR034768">
    <property type="entry name" value="4FE4S_WBL"/>
</dbReference>
<feature type="binding site" evidence="11">
    <location>
        <position position="70"/>
    </location>
    <ligand>
        <name>[4Fe-4S] cluster</name>
        <dbReference type="ChEBI" id="CHEBI:49883"/>
    </ligand>
</feature>
<evidence type="ECO:0000313" key="14">
    <source>
        <dbReference type="EMBL" id="GGU62132.1"/>
    </source>
</evidence>
<keyword evidence="11" id="KW-0963">Cytoplasm</keyword>
<comment type="subcellular location">
    <subcellularLocation>
        <location evidence="1 11">Cytoplasm</location>
    </subcellularLocation>
</comment>